<keyword evidence="3" id="KW-0807">Transducer</keyword>
<organism evidence="6 7">
    <name type="scientific">Lachnospira intestinalis</name>
    <dbReference type="NCBI Taxonomy" id="3133158"/>
    <lineage>
        <taxon>Bacteria</taxon>
        <taxon>Bacillati</taxon>
        <taxon>Bacillota</taxon>
        <taxon>Clostridia</taxon>
        <taxon>Lachnospirales</taxon>
        <taxon>Lachnospiraceae</taxon>
        <taxon>Lachnospira</taxon>
    </lineage>
</organism>
<protein>
    <submittedName>
        <fullName evidence="6">PocR ligand-binding domain-containing protein</fullName>
    </submittedName>
</protein>
<comment type="caution">
    <text evidence="6">The sequence shown here is derived from an EMBL/GenBank/DDBJ whole genome shotgun (WGS) entry which is preliminary data.</text>
</comment>
<evidence type="ECO:0000256" key="3">
    <source>
        <dbReference type="PROSITE-ProRule" id="PRU00284"/>
    </source>
</evidence>
<dbReference type="InterPro" id="IPR051310">
    <property type="entry name" value="MCP_chemotaxis"/>
</dbReference>
<feature type="domain" description="Methyl-accepting transducer" evidence="5">
    <location>
        <begin position="175"/>
        <end position="257"/>
    </location>
</feature>
<evidence type="ECO:0000259" key="5">
    <source>
        <dbReference type="PROSITE" id="PS50111"/>
    </source>
</evidence>
<keyword evidence="7" id="KW-1185">Reference proteome</keyword>
<dbReference type="PROSITE" id="PS50111">
    <property type="entry name" value="CHEMOTAXIS_TRANSDUC_2"/>
    <property type="match status" value="1"/>
</dbReference>
<evidence type="ECO:0000313" key="7">
    <source>
        <dbReference type="Proteomes" id="UP001480973"/>
    </source>
</evidence>
<proteinExistence type="inferred from homology"/>
<comment type="similarity">
    <text evidence="2">Belongs to the methyl-accepting chemotaxis (MCP) protein family.</text>
</comment>
<keyword evidence="4" id="KW-0175">Coiled coil</keyword>
<evidence type="ECO:0000256" key="2">
    <source>
        <dbReference type="ARBA" id="ARBA00029447"/>
    </source>
</evidence>
<evidence type="ECO:0000256" key="1">
    <source>
        <dbReference type="ARBA" id="ARBA00022500"/>
    </source>
</evidence>
<dbReference type="Pfam" id="PF10114">
    <property type="entry name" value="PocR"/>
    <property type="match status" value="1"/>
</dbReference>
<dbReference type="InterPro" id="IPR004090">
    <property type="entry name" value="Chemotax_Me-accpt_rcpt"/>
</dbReference>
<evidence type="ECO:0000313" key="6">
    <source>
        <dbReference type="EMBL" id="MEQ2534126.1"/>
    </source>
</evidence>
<dbReference type="Pfam" id="PF00015">
    <property type="entry name" value="MCPsignal"/>
    <property type="match status" value="1"/>
</dbReference>
<dbReference type="InterPro" id="IPR018771">
    <property type="entry name" value="PocR_dom"/>
</dbReference>
<dbReference type="EMBL" id="JBBMES010000002">
    <property type="protein sequence ID" value="MEQ2534126.1"/>
    <property type="molecule type" value="Genomic_DNA"/>
</dbReference>
<accession>A0ABV1GLK0</accession>
<dbReference type="Proteomes" id="UP001480973">
    <property type="component" value="Unassembled WGS sequence"/>
</dbReference>
<evidence type="ECO:0000256" key="4">
    <source>
        <dbReference type="SAM" id="Coils"/>
    </source>
</evidence>
<reference evidence="6 7" key="1">
    <citation type="submission" date="2024-03" db="EMBL/GenBank/DDBJ databases">
        <title>Human intestinal bacterial collection.</title>
        <authorList>
            <person name="Pauvert C."/>
            <person name="Hitch T.C.A."/>
            <person name="Clavel T."/>
        </authorList>
    </citation>
    <scope>NUCLEOTIDE SEQUENCE [LARGE SCALE GENOMIC DNA]</scope>
    <source>
        <strain evidence="6 7">CLA-JM-H10</strain>
    </source>
</reference>
<dbReference type="InterPro" id="IPR004089">
    <property type="entry name" value="MCPsignal_dom"/>
</dbReference>
<dbReference type="Gene3D" id="1.10.287.950">
    <property type="entry name" value="Methyl-accepting chemotaxis protein"/>
    <property type="match status" value="1"/>
</dbReference>
<dbReference type="PRINTS" id="PR00260">
    <property type="entry name" value="CHEMTRNSDUCR"/>
</dbReference>
<name>A0ABV1GLK0_9FIRM</name>
<sequence length="257" mass="28254">MRIQDFCDMKKFEEIMSNWAKSTGLATVAVGDDGKYISECYNFTDFCIKLTRGSNEGRRRCEKCDREGKGVYPCHAGLIDFGIPITLDDGTVLGSVIGGQVLPEHPDEDKFRKVADEIGVDQDKYIEALGKVNVKTREEIEAAANLLGDVINMYVRACYSSARSERILDNLKNGIKEAAEQIEVANDNTKQIESFGHKQKILALNASIEAARAGEAGKGFAVVAEEVQKLAQGMSVVSVNIRKALDEVTQTINKLNQ</sequence>
<keyword evidence="1" id="KW-0145">Chemotaxis</keyword>
<dbReference type="PANTHER" id="PTHR43531">
    <property type="entry name" value="PROTEIN ICFG"/>
    <property type="match status" value="1"/>
</dbReference>
<dbReference type="SUPFAM" id="SSF58104">
    <property type="entry name" value="Methyl-accepting chemotaxis protein (MCP) signaling domain"/>
    <property type="match status" value="1"/>
</dbReference>
<feature type="coiled-coil region" evidence="4">
    <location>
        <begin position="161"/>
        <end position="188"/>
    </location>
</feature>
<gene>
    <name evidence="6" type="ORF">WMO38_03250</name>
</gene>
<dbReference type="PANTHER" id="PTHR43531:SF11">
    <property type="entry name" value="METHYL-ACCEPTING CHEMOTAXIS PROTEIN 3"/>
    <property type="match status" value="1"/>
</dbReference>